<organism evidence="1 2">
    <name type="scientific">Parelaphostrongylus tenuis</name>
    <name type="common">Meningeal worm</name>
    <dbReference type="NCBI Taxonomy" id="148309"/>
    <lineage>
        <taxon>Eukaryota</taxon>
        <taxon>Metazoa</taxon>
        <taxon>Ecdysozoa</taxon>
        <taxon>Nematoda</taxon>
        <taxon>Chromadorea</taxon>
        <taxon>Rhabditida</taxon>
        <taxon>Rhabditina</taxon>
        <taxon>Rhabditomorpha</taxon>
        <taxon>Strongyloidea</taxon>
        <taxon>Metastrongylidae</taxon>
        <taxon>Parelaphostrongylus</taxon>
    </lineage>
</organism>
<dbReference type="Proteomes" id="UP001196413">
    <property type="component" value="Unassembled WGS sequence"/>
</dbReference>
<gene>
    <name evidence="1" type="ORF">KIN20_033104</name>
</gene>
<dbReference type="AlphaFoldDB" id="A0AAD5R845"/>
<evidence type="ECO:0000313" key="1">
    <source>
        <dbReference type="EMBL" id="KAJ1371201.1"/>
    </source>
</evidence>
<accession>A0AAD5R845</accession>
<sequence>MEMHEWSEGKNASKAARRLMEPLAMIRLQKRRLGSDSQSLEPEKTVQWDWAAVKSCIRLAPQNRFYNIVVGEQKMM</sequence>
<name>A0AAD5R845_PARTN</name>
<protein>
    <submittedName>
        <fullName evidence="1">Uncharacterized protein</fullName>
    </submittedName>
</protein>
<proteinExistence type="predicted"/>
<dbReference type="EMBL" id="JAHQIW010006932">
    <property type="protein sequence ID" value="KAJ1371201.1"/>
    <property type="molecule type" value="Genomic_DNA"/>
</dbReference>
<keyword evidence="2" id="KW-1185">Reference proteome</keyword>
<evidence type="ECO:0000313" key="2">
    <source>
        <dbReference type="Proteomes" id="UP001196413"/>
    </source>
</evidence>
<comment type="caution">
    <text evidence="1">The sequence shown here is derived from an EMBL/GenBank/DDBJ whole genome shotgun (WGS) entry which is preliminary data.</text>
</comment>
<reference evidence="1" key="1">
    <citation type="submission" date="2021-06" db="EMBL/GenBank/DDBJ databases">
        <title>Parelaphostrongylus tenuis whole genome reference sequence.</title>
        <authorList>
            <person name="Garwood T.J."/>
            <person name="Larsen P.A."/>
            <person name="Fountain-Jones N.M."/>
            <person name="Garbe J.R."/>
            <person name="Macchietto M.G."/>
            <person name="Kania S.A."/>
            <person name="Gerhold R.W."/>
            <person name="Richards J.E."/>
            <person name="Wolf T.M."/>
        </authorList>
    </citation>
    <scope>NUCLEOTIDE SEQUENCE</scope>
    <source>
        <strain evidence="1">MNPRO001-30</strain>
        <tissue evidence="1">Meninges</tissue>
    </source>
</reference>